<protein>
    <submittedName>
        <fullName evidence="2">TraD</fullName>
    </submittedName>
</protein>
<dbReference type="EMBL" id="MW300275">
    <property type="protein sequence ID" value="QQZ45010.1"/>
    <property type="molecule type" value="Genomic_DNA"/>
</dbReference>
<feature type="region of interest" description="Disordered" evidence="1">
    <location>
        <begin position="65"/>
        <end position="102"/>
    </location>
</feature>
<keyword evidence="2" id="KW-0614">Plasmid</keyword>
<dbReference type="AlphaFoldDB" id="A0A7U1DZ30"/>
<geneLocation type="plasmid" evidence="2">
    <name>pP6VIM-11</name>
</geneLocation>
<evidence type="ECO:0000256" key="1">
    <source>
        <dbReference type="SAM" id="MobiDB-lite"/>
    </source>
</evidence>
<dbReference type="PIRSF" id="PIRSF017849">
    <property type="entry name" value="Conjugal_transfer_TraD"/>
    <property type="match status" value="1"/>
</dbReference>
<evidence type="ECO:0000313" key="2">
    <source>
        <dbReference type="EMBL" id="QQZ45010.1"/>
    </source>
</evidence>
<reference evidence="2" key="1">
    <citation type="submission" date="2020-11" db="EMBL/GenBank/DDBJ databases">
        <title>Plasmids habouring blaVIM-11 from clinical samples of Pseudomonas aeruginosa recovered in Argentina.</title>
        <authorList>
            <person name="Elena A.X."/>
            <person name="Cejas D."/>
            <person name="Radice M.A."/>
        </authorList>
    </citation>
    <scope>NUCLEOTIDE SEQUENCE</scope>
    <source>
        <strain evidence="2">C6</strain>
        <plasmid evidence="2">pP6VIM-11</plasmid>
    </source>
</reference>
<organism evidence="2">
    <name type="scientific">Pseudomonas aeruginosa</name>
    <dbReference type="NCBI Taxonomy" id="287"/>
    <lineage>
        <taxon>Bacteria</taxon>
        <taxon>Pseudomonadati</taxon>
        <taxon>Pseudomonadota</taxon>
        <taxon>Gammaproteobacteria</taxon>
        <taxon>Pseudomonadales</taxon>
        <taxon>Pseudomonadaceae</taxon>
        <taxon>Pseudomonas</taxon>
    </lineage>
</organism>
<dbReference type="InterPro" id="IPR016703">
    <property type="entry name" value="Conjugal_tfr_TraD_b/g-type"/>
</dbReference>
<proteinExistence type="predicted"/>
<gene>
    <name evidence="2" type="primary">traD</name>
</gene>
<name>A0A7U1DZ30_PSEAI</name>
<accession>A0A7U1DZ30</accession>
<sequence>MTMNQQTTTQADDVLPELPAIDDTAAAAGALREKLTDAATPGYQAEFDPEEAERAGAFVEDALSEQDAAESGDDLAALASQGDDEAPAFITEGGPSDDIPPFVNTTNIRELYDWKPGESLDEAIARKKAQEG</sequence>